<proteinExistence type="predicted"/>
<accession>A0A5Q0TL97</accession>
<dbReference type="RefSeq" id="WP_153448373.1">
    <property type="nucleotide sequence ID" value="NZ_CP045700.1"/>
</dbReference>
<keyword evidence="3" id="KW-1185">Reference proteome</keyword>
<gene>
    <name evidence="2" type="ORF">GFB47_12405</name>
</gene>
<organism evidence="2 3">
    <name type="scientific">Vibrio algicola</name>
    <dbReference type="NCBI Taxonomy" id="2662262"/>
    <lineage>
        <taxon>Bacteria</taxon>
        <taxon>Pseudomonadati</taxon>
        <taxon>Pseudomonadota</taxon>
        <taxon>Gammaproteobacteria</taxon>
        <taxon>Vibrionales</taxon>
        <taxon>Vibrionaceae</taxon>
        <taxon>Vibrio</taxon>
    </lineage>
</organism>
<evidence type="ECO:0000313" key="2">
    <source>
        <dbReference type="EMBL" id="QGA66239.1"/>
    </source>
</evidence>
<protein>
    <submittedName>
        <fullName evidence="2">Uncharacterized protein</fullName>
    </submittedName>
</protein>
<reference evidence="2 3" key="1">
    <citation type="submission" date="2019-10" db="EMBL/GenBank/DDBJ databases">
        <title>Vibrio sp. nov., isolated from Coralline algae surface.</title>
        <authorList>
            <person name="Geng Y."/>
            <person name="Zhang X."/>
        </authorList>
    </citation>
    <scope>NUCLEOTIDE SEQUENCE [LARGE SCALE GENOMIC DNA]</scope>
    <source>
        <strain evidence="2 3">SM1977</strain>
    </source>
</reference>
<feature type="chain" id="PRO_5024304623" evidence="1">
    <location>
        <begin position="23"/>
        <end position="115"/>
    </location>
</feature>
<dbReference type="AlphaFoldDB" id="A0A5Q0TL97"/>
<name>A0A5Q0TL97_9VIBR</name>
<dbReference type="Proteomes" id="UP000348942">
    <property type="component" value="Chromosome 2"/>
</dbReference>
<sequence>MKYKSLSLILTAVSMFSFNAYSWGSLQSQKVDGFSRYCHYSDGGVETVKSSELCPITNQSTSQNNGSPTINIKNNNGGFGSLSSQKINGFNRYCKYTDGTVLTVGSTDLCPITSQ</sequence>
<dbReference type="EMBL" id="CP045700">
    <property type="protein sequence ID" value="QGA66239.1"/>
    <property type="molecule type" value="Genomic_DNA"/>
</dbReference>
<feature type="signal peptide" evidence="1">
    <location>
        <begin position="1"/>
        <end position="22"/>
    </location>
</feature>
<keyword evidence="1" id="KW-0732">Signal</keyword>
<evidence type="ECO:0000256" key="1">
    <source>
        <dbReference type="SAM" id="SignalP"/>
    </source>
</evidence>
<evidence type="ECO:0000313" key="3">
    <source>
        <dbReference type="Proteomes" id="UP000348942"/>
    </source>
</evidence>